<reference evidence="1" key="1">
    <citation type="submission" date="2021-06" db="EMBL/GenBank/DDBJ databases">
        <authorList>
            <person name="Kallberg Y."/>
            <person name="Tangrot J."/>
            <person name="Rosling A."/>
        </authorList>
    </citation>
    <scope>NUCLEOTIDE SEQUENCE</scope>
    <source>
        <strain evidence="1">28 12/20/2015</strain>
    </source>
</reference>
<protein>
    <submittedName>
        <fullName evidence="1">16233_t:CDS:1</fullName>
    </submittedName>
</protein>
<organism evidence="1 2">
    <name type="scientific">Cetraspora pellucida</name>
    <dbReference type="NCBI Taxonomy" id="1433469"/>
    <lineage>
        <taxon>Eukaryota</taxon>
        <taxon>Fungi</taxon>
        <taxon>Fungi incertae sedis</taxon>
        <taxon>Mucoromycota</taxon>
        <taxon>Glomeromycotina</taxon>
        <taxon>Glomeromycetes</taxon>
        <taxon>Diversisporales</taxon>
        <taxon>Gigasporaceae</taxon>
        <taxon>Cetraspora</taxon>
    </lineage>
</organism>
<dbReference type="Proteomes" id="UP000789366">
    <property type="component" value="Unassembled WGS sequence"/>
</dbReference>
<dbReference type="EMBL" id="CAJVPW010005721">
    <property type="protein sequence ID" value="CAG8559347.1"/>
    <property type="molecule type" value="Genomic_DNA"/>
</dbReference>
<evidence type="ECO:0000313" key="2">
    <source>
        <dbReference type="Proteomes" id="UP000789366"/>
    </source>
</evidence>
<sequence>TLMEEKVWNKEAKNVVKRLLPHNYPDILIIAQRTHLLYRLRGPSHLFLAQSITPFVLRRLLKEDFATLQTEAQLQARQEIDEVLTLAHFAGAQ</sequence>
<name>A0ACA9LYB4_9GLOM</name>
<accession>A0ACA9LYB4</accession>
<feature type="non-terminal residue" evidence="1">
    <location>
        <position position="1"/>
    </location>
</feature>
<proteinExistence type="predicted"/>
<keyword evidence="2" id="KW-1185">Reference proteome</keyword>
<gene>
    <name evidence="1" type="ORF">SPELUC_LOCUS5539</name>
</gene>
<evidence type="ECO:0000313" key="1">
    <source>
        <dbReference type="EMBL" id="CAG8559347.1"/>
    </source>
</evidence>
<comment type="caution">
    <text evidence="1">The sequence shown here is derived from an EMBL/GenBank/DDBJ whole genome shotgun (WGS) entry which is preliminary data.</text>
</comment>